<evidence type="ECO:0000256" key="1">
    <source>
        <dbReference type="SAM" id="Phobius"/>
    </source>
</evidence>
<protein>
    <recommendedName>
        <fullName evidence="2">DUF7847 domain-containing protein</fullName>
    </recommendedName>
</protein>
<feature type="transmembrane region" description="Helical" evidence="1">
    <location>
        <begin position="151"/>
        <end position="184"/>
    </location>
</feature>
<dbReference type="Proteomes" id="UP000250088">
    <property type="component" value="Chromosome"/>
</dbReference>
<dbReference type="InterPro" id="IPR057169">
    <property type="entry name" value="DUF7847"/>
</dbReference>
<dbReference type="RefSeq" id="WP_086887453.1">
    <property type="nucleotide sequence ID" value="NZ_CP019893.1"/>
</dbReference>
<feature type="transmembrane region" description="Helical" evidence="1">
    <location>
        <begin position="49"/>
        <end position="70"/>
    </location>
</feature>
<keyword evidence="1" id="KW-0472">Membrane</keyword>
<name>A0A2Z2HQ75_9EURY</name>
<feature type="domain" description="DUF7847" evidence="2">
    <location>
        <begin position="39"/>
        <end position="268"/>
    </location>
</feature>
<dbReference type="Pfam" id="PF25231">
    <property type="entry name" value="DUF7847"/>
    <property type="match status" value="1"/>
</dbReference>
<evidence type="ECO:0000313" key="3">
    <source>
        <dbReference type="EMBL" id="ARS89072.1"/>
    </source>
</evidence>
<accession>A0A2Z2HQ75</accession>
<feature type="transmembrane region" description="Helical" evidence="1">
    <location>
        <begin position="119"/>
        <end position="145"/>
    </location>
</feature>
<sequence>MSVDRVRTREDTDGCACLECRGVRSVATRRGLGDVLLWSIGLLRTRPSIVVVFLGLAALQLVGTIGSVWVGFAVAIVSFVGSLFALCYVATLAGGELLGERYPVGTAIRYALRRLPAAATIQIGVLFSMMLAIFVIFLGSITVVLSGDLRVLVAGAVVLLVLLIVFVVVATKFVLATTAAVVGGYGPLRSLRVSWRLVSFRRRTTILLVGLLVVLPASYGIAELATVTDPYPVIGNDAVRFGVQAASTVTTFLSSAVTIAVFTHVYVQGVLE</sequence>
<reference evidence="4" key="1">
    <citation type="submission" date="2017-02" db="EMBL/GenBank/DDBJ databases">
        <title>Natronthermophilus aegyptiacus gen. nov.,sp. nov., an aerobic, extremely halophilic alkalithermophilic archaeon isolated from the athalassohaline Wadi An Natrun, Egypt.</title>
        <authorList>
            <person name="Zhao B."/>
        </authorList>
    </citation>
    <scope>NUCLEOTIDE SEQUENCE [LARGE SCALE GENOMIC DNA]</scope>
    <source>
        <strain evidence="4">JW/NM-HA 15</strain>
    </source>
</reference>
<dbReference type="GeneID" id="32893293"/>
<feature type="transmembrane region" description="Helical" evidence="1">
    <location>
        <begin position="242"/>
        <end position="267"/>
    </location>
</feature>
<dbReference type="AlphaFoldDB" id="A0A2Z2HQ75"/>
<keyword evidence="4" id="KW-1185">Reference proteome</keyword>
<dbReference type="OrthoDB" id="197051at2157"/>
<evidence type="ECO:0000259" key="2">
    <source>
        <dbReference type="Pfam" id="PF25231"/>
    </source>
</evidence>
<evidence type="ECO:0000313" key="4">
    <source>
        <dbReference type="Proteomes" id="UP000250088"/>
    </source>
</evidence>
<dbReference type="EMBL" id="CP019893">
    <property type="protein sequence ID" value="ARS89072.1"/>
    <property type="molecule type" value="Genomic_DNA"/>
</dbReference>
<dbReference type="KEGG" id="naj:B1756_04405"/>
<proteinExistence type="predicted"/>
<organism evidence="3 4">
    <name type="scientific">Natrarchaeobaculum aegyptiacum</name>
    <dbReference type="NCBI Taxonomy" id="745377"/>
    <lineage>
        <taxon>Archaea</taxon>
        <taxon>Methanobacteriati</taxon>
        <taxon>Methanobacteriota</taxon>
        <taxon>Stenosarchaea group</taxon>
        <taxon>Halobacteria</taxon>
        <taxon>Halobacteriales</taxon>
        <taxon>Natrialbaceae</taxon>
        <taxon>Natrarchaeobaculum</taxon>
    </lineage>
</organism>
<feature type="transmembrane region" description="Helical" evidence="1">
    <location>
        <begin position="76"/>
        <end position="98"/>
    </location>
</feature>
<feature type="transmembrane region" description="Helical" evidence="1">
    <location>
        <begin position="205"/>
        <end position="222"/>
    </location>
</feature>
<keyword evidence="1" id="KW-1133">Transmembrane helix</keyword>
<gene>
    <name evidence="3" type="ORF">B1756_04405</name>
</gene>
<keyword evidence="1" id="KW-0812">Transmembrane</keyword>